<evidence type="ECO:0000259" key="3">
    <source>
        <dbReference type="Pfam" id="PF13505"/>
    </source>
</evidence>
<protein>
    <recommendedName>
        <fullName evidence="3">Outer membrane protein beta-barrel domain-containing protein</fullName>
    </recommendedName>
</protein>
<dbReference type="SUPFAM" id="SSF56925">
    <property type="entry name" value="OMPA-like"/>
    <property type="match status" value="1"/>
</dbReference>
<feature type="chain" id="PRO_5042956783" description="Outer membrane protein beta-barrel domain-containing protein" evidence="2">
    <location>
        <begin position="22"/>
        <end position="168"/>
    </location>
</feature>
<gene>
    <name evidence="4" type="ORF">BSZ05_25755</name>
</gene>
<proteinExistence type="predicted"/>
<evidence type="ECO:0000313" key="5">
    <source>
        <dbReference type="Proteomes" id="UP000197092"/>
    </source>
</evidence>
<dbReference type="EMBL" id="CP018309">
    <property type="protein sequence ID" value="ASI93152.1"/>
    <property type="molecule type" value="Genomic_DNA"/>
</dbReference>
<feature type="domain" description="Outer membrane protein beta-barrel" evidence="3">
    <location>
        <begin position="8"/>
        <end position="168"/>
    </location>
</feature>
<evidence type="ECO:0000313" key="4">
    <source>
        <dbReference type="EMBL" id="ASI93152.1"/>
    </source>
</evidence>
<evidence type="ECO:0000256" key="1">
    <source>
        <dbReference type="ARBA" id="ARBA00022729"/>
    </source>
</evidence>
<dbReference type="InterPro" id="IPR011250">
    <property type="entry name" value="OMP/PagP_B-barrel"/>
</dbReference>
<dbReference type="Proteomes" id="UP000197092">
    <property type="component" value="Chromosome 2"/>
</dbReference>
<keyword evidence="1 2" id="KW-0732">Signal</keyword>
<dbReference type="KEGG" id="vsh:BSZ05_25755"/>
<feature type="signal peptide" evidence="2">
    <location>
        <begin position="1"/>
        <end position="21"/>
    </location>
</feature>
<name>A0AAN1FM36_9VIBR</name>
<organism evidence="4 5">
    <name type="scientific">Vibrio mediterranei</name>
    <dbReference type="NCBI Taxonomy" id="689"/>
    <lineage>
        <taxon>Bacteria</taxon>
        <taxon>Pseudomonadati</taxon>
        <taxon>Pseudomonadota</taxon>
        <taxon>Gammaproteobacteria</taxon>
        <taxon>Vibrionales</taxon>
        <taxon>Vibrionaceae</taxon>
        <taxon>Vibrio</taxon>
    </lineage>
</organism>
<reference evidence="5" key="1">
    <citation type="submission" date="2016-12" db="EMBL/GenBank/DDBJ databases">
        <title>Comparative genomic analysis reveals the diversity, evolution, and environmental adaptation strategies of the genus Vibrio.</title>
        <authorList>
            <person name="Lin H."/>
            <person name="Wang X."/>
            <person name="Zhang X.-H."/>
        </authorList>
    </citation>
    <scope>NUCLEOTIDE SEQUENCE [LARGE SCALE GENOMIC DNA]</scope>
    <source>
        <strain evidence="5">QT6D1</strain>
    </source>
</reference>
<evidence type="ECO:0000256" key="2">
    <source>
        <dbReference type="SAM" id="SignalP"/>
    </source>
</evidence>
<dbReference type="Pfam" id="PF13505">
    <property type="entry name" value="OMP_b-brl"/>
    <property type="match status" value="1"/>
</dbReference>
<dbReference type="AlphaFoldDB" id="A0AAN1FM36"/>
<dbReference type="RefSeq" id="WP_088878922.1">
    <property type="nucleotide sequence ID" value="NZ_CP018309.1"/>
</dbReference>
<dbReference type="InterPro" id="IPR027385">
    <property type="entry name" value="Beta-barrel_OMP"/>
</dbReference>
<dbReference type="Gene3D" id="2.40.160.20">
    <property type="match status" value="1"/>
</dbReference>
<sequence length="168" mass="18083">MKAIQKILLLGSTICALPSMAHGIYVGASVGYGNQENQIENLSSGTGFLQAGFKFKDNISAEYRFGGVDENSSELNLSSYSSVYLRGSYELKENIEIYGLLGVTQARVSGYTSGDYSSNIRNISSPSYGVGARYAVSDNIGLMAEYVAVATGRDYSLSAVHFGADYRF</sequence>
<accession>A0AAN1FM36</accession>